<evidence type="ECO:0000313" key="5">
    <source>
        <dbReference type="Proteomes" id="UP000321749"/>
    </source>
</evidence>
<dbReference type="PANTHER" id="PTHR43877:SF2">
    <property type="entry name" value="AMINOALKYLPHOSPHONATE N-ACETYLTRANSFERASE-RELATED"/>
    <property type="match status" value="1"/>
</dbReference>
<dbReference type="AlphaFoldDB" id="A0AA87UQR8"/>
<dbReference type="Pfam" id="PF00583">
    <property type="entry name" value="Acetyltransf_1"/>
    <property type="match status" value="1"/>
</dbReference>
<evidence type="ECO:0000256" key="1">
    <source>
        <dbReference type="ARBA" id="ARBA00022679"/>
    </source>
</evidence>
<dbReference type="InterPro" id="IPR050832">
    <property type="entry name" value="Bact_Acetyltransf"/>
</dbReference>
<keyword evidence="2" id="KW-0012">Acyltransferase</keyword>
<evidence type="ECO:0000313" key="4">
    <source>
        <dbReference type="EMBL" id="GEK78988.1"/>
    </source>
</evidence>
<keyword evidence="1" id="KW-0808">Transferase</keyword>
<dbReference type="InterPro" id="IPR016181">
    <property type="entry name" value="Acyl_CoA_acyltransferase"/>
</dbReference>
<dbReference type="Proteomes" id="UP000321749">
    <property type="component" value="Unassembled WGS sequence"/>
</dbReference>
<dbReference type="InterPro" id="IPR000182">
    <property type="entry name" value="GNAT_dom"/>
</dbReference>
<dbReference type="GO" id="GO:0016747">
    <property type="term" value="F:acyltransferase activity, transferring groups other than amino-acyl groups"/>
    <property type="evidence" value="ECO:0007669"/>
    <property type="project" value="InterPro"/>
</dbReference>
<name>A0AA87UQR8_9MICO</name>
<protein>
    <recommendedName>
        <fullName evidence="3">N-acetyltransferase domain-containing protein</fullName>
    </recommendedName>
</protein>
<dbReference type="EMBL" id="BJUU01000002">
    <property type="protein sequence ID" value="GEK78988.1"/>
    <property type="molecule type" value="Genomic_DNA"/>
</dbReference>
<feature type="domain" description="N-acetyltransferase" evidence="3">
    <location>
        <begin position="157"/>
        <end position="306"/>
    </location>
</feature>
<evidence type="ECO:0000256" key="2">
    <source>
        <dbReference type="ARBA" id="ARBA00023315"/>
    </source>
</evidence>
<dbReference type="SUPFAM" id="SSF55729">
    <property type="entry name" value="Acyl-CoA N-acyltransferases (Nat)"/>
    <property type="match status" value="1"/>
</dbReference>
<reference evidence="4 5" key="1">
    <citation type="submission" date="2019-07" db="EMBL/GenBank/DDBJ databases">
        <title>Whole genome shotgun sequence of Agrococcus baldri NBRC 103055.</title>
        <authorList>
            <person name="Hosoyama A."/>
            <person name="Uohara A."/>
            <person name="Ohji S."/>
            <person name="Ichikawa N."/>
        </authorList>
    </citation>
    <scope>NUCLEOTIDE SEQUENCE [LARGE SCALE GENOMIC DNA]</scope>
    <source>
        <strain evidence="4 5">NBRC 103055</strain>
    </source>
</reference>
<evidence type="ECO:0000259" key="3">
    <source>
        <dbReference type="PROSITE" id="PS51186"/>
    </source>
</evidence>
<dbReference type="PANTHER" id="PTHR43877">
    <property type="entry name" value="AMINOALKYLPHOSPHONATE N-ACETYLTRANSFERASE-RELATED-RELATED"/>
    <property type="match status" value="1"/>
</dbReference>
<sequence length="306" mass="33324">MELRSPASTDEALRWLRASTFTIDTPANRSRLAADSLTRTFEKGHRRPELVWAATQGEQVHGLVAARDFGEARLIDVLCLPDDREASAALLRQATEWALPSTEAEVSFGGPAEQPLDDARVRAVLEPLAALGWRVLVTRRHYELPAAALTARATPGLRLERAAEGDEDRLVALLERVLPGSLDVRDRLAVDEHGLELAAQRWARELLHADPIDCIRFAVDEGRDLGLVSWLALPSGIGLVLQVGVAEPARGRGLGRELVAAATAELLASEVHTLIADTDDANVPMQRAFAAEGWHATESRIDLHLP</sequence>
<proteinExistence type="predicted"/>
<accession>A0AA87UQR8</accession>
<dbReference type="CDD" id="cd04301">
    <property type="entry name" value="NAT_SF"/>
    <property type="match status" value="1"/>
</dbReference>
<dbReference type="PROSITE" id="PS51186">
    <property type="entry name" value="GNAT"/>
    <property type="match status" value="1"/>
</dbReference>
<keyword evidence="5" id="KW-1185">Reference proteome</keyword>
<organism evidence="4 5">
    <name type="scientific">Agrococcus baldri</name>
    <dbReference type="NCBI Taxonomy" id="153730"/>
    <lineage>
        <taxon>Bacteria</taxon>
        <taxon>Bacillati</taxon>
        <taxon>Actinomycetota</taxon>
        <taxon>Actinomycetes</taxon>
        <taxon>Micrococcales</taxon>
        <taxon>Microbacteriaceae</taxon>
        <taxon>Agrococcus</taxon>
    </lineage>
</organism>
<comment type="caution">
    <text evidence="4">The sequence shown here is derived from an EMBL/GenBank/DDBJ whole genome shotgun (WGS) entry which is preliminary data.</text>
</comment>
<dbReference type="Gene3D" id="3.40.630.30">
    <property type="match status" value="1"/>
</dbReference>
<gene>
    <name evidence="4" type="ORF">ABA31_03390</name>
</gene>
<dbReference type="RefSeq" id="WP_146792393.1">
    <property type="nucleotide sequence ID" value="NZ_BJUU01000002.1"/>
</dbReference>